<dbReference type="EMBL" id="LM993662">
    <property type="protein sequence ID" value="VTZ77362.1"/>
    <property type="molecule type" value="Genomic_DNA"/>
</dbReference>
<dbReference type="GO" id="GO:0009982">
    <property type="term" value="F:pseudouridine synthase activity"/>
    <property type="evidence" value="ECO:0007669"/>
    <property type="project" value="InterPro"/>
</dbReference>
<dbReference type="PROSITE" id="PS01129">
    <property type="entry name" value="PSI_RLU"/>
    <property type="match status" value="1"/>
</dbReference>
<dbReference type="SUPFAM" id="SSF55120">
    <property type="entry name" value="Pseudouridine synthase"/>
    <property type="match status" value="3"/>
</dbReference>
<keyword evidence="2" id="KW-0732">Signal</keyword>
<evidence type="ECO:0000259" key="3">
    <source>
        <dbReference type="Pfam" id="PF00849"/>
    </source>
</evidence>
<dbReference type="VEuPathDB" id="PlasmoDB:PY02484"/>
<gene>
    <name evidence="5" type="ORF">PY17X_0818300</name>
    <name evidence="4" type="ORF">PYYM_0818000</name>
</gene>
<keyword evidence="4" id="KW-0456">Lyase</keyword>
<name>A0A078K9B2_PLAYE</name>
<dbReference type="Gene3D" id="3.30.2350.10">
    <property type="entry name" value="Pseudouridine synthase"/>
    <property type="match status" value="3"/>
</dbReference>
<sequence>MHFFISFLTIIFILIEIVQSFKIMKIVVEKTSGLNVVDKKFKPKYFIKNKLRFVSPYVYTYKLFAKKRWFGKNIVDVLAFEFCAYNTDYFLESIKKGYIKVNNKNITNDYIIKSNDFIEHKLLLFEKPVLYNKIIILYEDENFICVNKVASMPTHPVGSYQYNSLLRILQNYISQSGKNDTQNKHDNEINDDVVKIDLKFKKNKFNVLDTIYTQWKETKEKLKLKLKSSKCIFNNDNYEDINQGNSEKKKKKRKNYHNDQNCLNESGNFNKKLATNDNENKTEQLSNSLNIINTNEINNESSILNNELRTNVKSDILKREKNINLVNEKDFLNLHDNNKIYKEECKQINTKLNKYKNNEIEKDNNKDDSYIYTLHRLDKLTSGIVLFGKNKKFSTIFSEYVCDNKITKSYIARVEGDFRNLIKKLIIENKILKSDDNNFNEDDEINKLYDEYCKNNKIKNDDIYQFNGDYPGASFKNDIFLYRNKYKNERYNDKNKEAEFKNLINSINKNNKYVDELFDMSKFEDVQNNHVQNGELDTQNQKKMEEDFEMYHKYFVIDFGYMYCEDKKLLKYVFTKYNKKNYQISNQYSIKPSVTKFMFLSYNYKLNESLLLCQPMTGRTHQIRTHLKSLSFPISNDSHYNPNFEKEYMTKTEKLHFEDQQNVKNNSIEKYSHFPLIPFLNTSFNWLYNDSIDLNNIDNEENLNNYFFKNLNSSTYHSSGIFLHSFRYTWDQVFDIFTLFPKWCNLFYIPKSILIFLLYGCLSAARQN</sequence>
<reference evidence="5" key="3">
    <citation type="submission" date="2014-05" db="EMBL/GenBank/DDBJ databases">
        <authorList>
            <person name="Aslett M.A."/>
            <person name="De Silva N."/>
        </authorList>
    </citation>
    <scope>NUCLEOTIDE SEQUENCE</scope>
    <source>
        <strain evidence="5">17X</strain>
    </source>
</reference>
<dbReference type="GO" id="GO:0004730">
    <property type="term" value="F:pseudouridylate synthase activity"/>
    <property type="evidence" value="ECO:0007669"/>
    <property type="project" value="UniProtKB-EC"/>
</dbReference>
<dbReference type="InterPro" id="IPR050188">
    <property type="entry name" value="RluA_PseudoU_synthase"/>
</dbReference>
<dbReference type="RefSeq" id="XP_730367.2">
    <property type="nucleotide sequence ID" value="XM_725274.2"/>
</dbReference>
<dbReference type="GO" id="GO:0003723">
    <property type="term" value="F:RNA binding"/>
    <property type="evidence" value="ECO:0007669"/>
    <property type="project" value="UniProtKB-KW"/>
</dbReference>
<dbReference type="InterPro" id="IPR006145">
    <property type="entry name" value="PsdUridine_synth_RsuA/RluA"/>
</dbReference>
<dbReference type="PANTHER" id="PTHR21600:SF40">
    <property type="entry name" value="PSEUDOURIDYLATE SYNTHASE RPUSD2"/>
    <property type="match status" value="1"/>
</dbReference>
<dbReference type="InterPro" id="IPR020103">
    <property type="entry name" value="PsdUridine_synth_cat_dom_sf"/>
</dbReference>
<feature type="domain" description="Pseudouridine synthase RsuA/RluA-like" evidence="3">
    <location>
        <begin position="353"/>
        <end position="628"/>
    </location>
</feature>
<dbReference type="AlphaFoldDB" id="A0A078K9B2"/>
<keyword evidence="1" id="KW-0694">RNA-binding</keyword>
<dbReference type="OMA" id="TSEFCAY"/>
<feature type="signal peptide" evidence="2">
    <location>
        <begin position="1"/>
        <end position="20"/>
    </location>
</feature>
<reference evidence="4" key="2">
    <citation type="submission" date="2014-05" db="EMBL/GenBank/DDBJ databases">
        <authorList>
            <person name="Aslett A.Martin."/>
            <person name="De Silva Nishadi"/>
        </authorList>
    </citation>
    <scope>NUCLEOTIDE SEQUENCE</scope>
    <source>
        <strain evidence="4">YM</strain>
    </source>
</reference>
<dbReference type="VEuPathDB" id="PlasmoDB:PYYM_0818000"/>
<dbReference type="Proteomes" id="UP000072874">
    <property type="component" value="Chromosome 8"/>
</dbReference>
<dbReference type="PROSITE" id="PS50889">
    <property type="entry name" value="S4"/>
    <property type="match status" value="1"/>
</dbReference>
<dbReference type="PANTHER" id="PTHR21600">
    <property type="entry name" value="MITOCHONDRIAL RNA PSEUDOURIDINE SYNTHASE"/>
    <property type="match status" value="1"/>
</dbReference>
<evidence type="ECO:0000256" key="1">
    <source>
        <dbReference type="PROSITE-ProRule" id="PRU00182"/>
    </source>
</evidence>
<evidence type="ECO:0000313" key="7">
    <source>
        <dbReference type="Proteomes" id="UP000072904"/>
    </source>
</evidence>
<dbReference type="GeneID" id="3829591"/>
<organism evidence="4 7">
    <name type="scientific">Plasmodium yoelii</name>
    <dbReference type="NCBI Taxonomy" id="5861"/>
    <lineage>
        <taxon>Eukaryota</taxon>
        <taxon>Sar</taxon>
        <taxon>Alveolata</taxon>
        <taxon>Apicomplexa</taxon>
        <taxon>Aconoidasida</taxon>
        <taxon>Haemosporida</taxon>
        <taxon>Plasmodiidae</taxon>
        <taxon>Plasmodium</taxon>
        <taxon>Plasmodium (Vinckeia)</taxon>
    </lineage>
</organism>
<dbReference type="Proteomes" id="UP000072904">
    <property type="component" value="Chromosome 8"/>
</dbReference>
<evidence type="ECO:0000313" key="4">
    <source>
        <dbReference type="EMBL" id="CDU17542.1"/>
    </source>
</evidence>
<reference evidence="6 7" key="1">
    <citation type="journal article" date="2014" name="BMC Biol.">
        <title>A comprehensive evaluation of rodent malaria parasite genomes and gene expression.</title>
        <authorList>
            <person name="Otto T.D."/>
            <person name="Bohme U."/>
            <person name="Jackson A.P."/>
            <person name="Hunt M."/>
            <person name="Franke-Fayard B."/>
            <person name="Hoeijmakers W.A."/>
            <person name="Religa A.A."/>
            <person name="Robertson L."/>
            <person name="Sanders M."/>
            <person name="Ogun S.A."/>
            <person name="Cunningham D."/>
            <person name="Erhart A."/>
            <person name="Billker O."/>
            <person name="Khan S.M."/>
            <person name="Stunnenberg H.G."/>
            <person name="Langhorne J."/>
            <person name="Holder A.A."/>
            <person name="Waters A.P."/>
            <person name="Newbold C.I."/>
            <person name="Pain A."/>
            <person name="Berriman M."/>
            <person name="Janse C.J."/>
        </authorList>
    </citation>
    <scope>NUCLEOTIDE SEQUENCE [LARGE SCALE GENOMIC DNA]</scope>
    <source>
        <strain evidence="5 6">17X</strain>
        <strain evidence="4 7">YM</strain>
    </source>
</reference>
<reference evidence="5" key="4">
    <citation type="submission" date="2019-05" db="EMBL/GenBank/DDBJ databases">
        <authorList>
            <consortium name="Pathogen Informatics"/>
        </authorList>
    </citation>
    <scope>NUCLEOTIDE SEQUENCE</scope>
    <source>
        <strain evidence="5">17X</strain>
    </source>
</reference>
<dbReference type="EMBL" id="LK934636">
    <property type="protein sequence ID" value="CDU17542.1"/>
    <property type="molecule type" value="Genomic_DNA"/>
</dbReference>
<dbReference type="GO" id="GO:0000455">
    <property type="term" value="P:enzyme-directed rRNA pseudouridine synthesis"/>
    <property type="evidence" value="ECO:0007669"/>
    <property type="project" value="TreeGrafter"/>
</dbReference>
<dbReference type="VEuPathDB" id="PlasmoDB:Py17XNL_000801744"/>
<evidence type="ECO:0000313" key="6">
    <source>
        <dbReference type="Proteomes" id="UP000072874"/>
    </source>
</evidence>
<evidence type="ECO:0000256" key="2">
    <source>
        <dbReference type="SAM" id="SignalP"/>
    </source>
</evidence>
<accession>A0A078K9B2</accession>
<dbReference type="KEGG" id="pyo:PY17X_0818300"/>
<evidence type="ECO:0000313" key="5">
    <source>
        <dbReference type="EMBL" id="VTZ77362.1"/>
    </source>
</evidence>
<dbReference type="Pfam" id="PF00849">
    <property type="entry name" value="PseudoU_synth_2"/>
    <property type="match status" value="1"/>
</dbReference>
<dbReference type="InterPro" id="IPR006224">
    <property type="entry name" value="PsdUridine_synth_RluA-like_CS"/>
</dbReference>
<dbReference type="VEuPathDB" id="PlasmoDB:PY17X_0818300"/>
<protein>
    <submittedName>
        <fullName evidence="4">Pseudouridylate synthase, putative</fullName>
        <ecNumber evidence="4">4.2.1.70</ecNumber>
    </submittedName>
</protein>
<feature type="chain" id="PRO_5014502142" evidence="2">
    <location>
        <begin position="21"/>
        <end position="768"/>
    </location>
</feature>
<dbReference type="EC" id="4.2.1.70" evidence="4"/>
<proteinExistence type="predicted"/>
<dbReference type="OrthoDB" id="424794at2759"/>